<evidence type="ECO:0000256" key="1">
    <source>
        <dbReference type="ARBA" id="ARBA00022723"/>
    </source>
</evidence>
<dbReference type="InterPro" id="IPR036663">
    <property type="entry name" value="Fumarylacetoacetase_C_sf"/>
</dbReference>
<dbReference type="GO" id="GO:0018773">
    <property type="term" value="F:acetylpyruvate hydrolase activity"/>
    <property type="evidence" value="ECO:0007669"/>
    <property type="project" value="TreeGrafter"/>
</dbReference>
<dbReference type="PANTHER" id="PTHR11820">
    <property type="entry name" value="ACYLPYRUVASE"/>
    <property type="match status" value="1"/>
</dbReference>
<keyword evidence="1" id="KW-0479">Metal-binding</keyword>
<protein>
    <recommendedName>
        <fullName evidence="2">Fumarylacetoacetase-like C-terminal domain-containing protein</fullName>
    </recommendedName>
</protein>
<reference evidence="3 4" key="1">
    <citation type="submission" date="2016-03" db="EMBL/GenBank/DDBJ databases">
        <authorList>
            <person name="Ploux O."/>
        </authorList>
    </citation>
    <scope>NUCLEOTIDE SEQUENCE [LARGE SCALE GENOMIC DNA]</scope>
    <source>
        <strain evidence="3 4">BER2</strain>
    </source>
</reference>
<name>A0A150WUZ5_BDEBC</name>
<proteinExistence type="predicted"/>
<dbReference type="RefSeq" id="WP_063243022.1">
    <property type="nucleotide sequence ID" value="NZ_LUKF01000003.1"/>
</dbReference>
<dbReference type="InterPro" id="IPR011234">
    <property type="entry name" value="Fumarylacetoacetase-like_C"/>
</dbReference>
<dbReference type="OrthoDB" id="5291756at2"/>
<dbReference type="Gene3D" id="3.90.850.10">
    <property type="entry name" value="Fumarylacetoacetase-like, C-terminal domain"/>
    <property type="match status" value="1"/>
</dbReference>
<feature type="domain" description="Fumarylacetoacetase-like C-terminal" evidence="2">
    <location>
        <begin position="5"/>
        <end position="186"/>
    </location>
</feature>
<accession>A0A150WUZ5</accession>
<dbReference type="EMBL" id="LUKF01000003">
    <property type="protein sequence ID" value="KYG70112.1"/>
    <property type="molecule type" value="Genomic_DNA"/>
</dbReference>
<dbReference type="Pfam" id="PF01557">
    <property type="entry name" value="FAA_hydrolase"/>
    <property type="match status" value="1"/>
</dbReference>
<dbReference type="Proteomes" id="UP000075391">
    <property type="component" value="Unassembled WGS sequence"/>
</dbReference>
<gene>
    <name evidence="3" type="ORF">AZI85_15620</name>
</gene>
<organism evidence="3 4">
    <name type="scientific">Bdellovibrio bacteriovorus</name>
    <dbReference type="NCBI Taxonomy" id="959"/>
    <lineage>
        <taxon>Bacteria</taxon>
        <taxon>Pseudomonadati</taxon>
        <taxon>Bdellovibrionota</taxon>
        <taxon>Bdellovibrionia</taxon>
        <taxon>Bdellovibrionales</taxon>
        <taxon>Pseudobdellovibrionaceae</taxon>
        <taxon>Bdellovibrio</taxon>
    </lineage>
</organism>
<evidence type="ECO:0000313" key="3">
    <source>
        <dbReference type="EMBL" id="KYG70112.1"/>
    </source>
</evidence>
<evidence type="ECO:0000313" key="4">
    <source>
        <dbReference type="Proteomes" id="UP000075391"/>
    </source>
</evidence>
<dbReference type="AlphaFoldDB" id="A0A150WUZ5"/>
<sequence>MIQNIWAVGRNYAEHAKELGNEVPTEPLLFLKAGSCATLASKDLHLPSWKNELHYETELALQFDDNLQIDAACIALDLTDREKQNQLKAKGQPWTLAKSFKGACPLSEFFPVSDLEELRNLDIILKVNGELRQQGNTSQMIFGFEQLLQFVRTHFPVMPGDLLLTGTPPGVGAFKKGDLLEAEIPGKIKHSWKVV</sequence>
<dbReference type="SUPFAM" id="SSF56529">
    <property type="entry name" value="FAH"/>
    <property type="match status" value="1"/>
</dbReference>
<dbReference type="PANTHER" id="PTHR11820:SF7">
    <property type="entry name" value="ACYLPYRUVASE FAHD1, MITOCHONDRIAL"/>
    <property type="match status" value="1"/>
</dbReference>
<comment type="caution">
    <text evidence="3">The sequence shown here is derived from an EMBL/GenBank/DDBJ whole genome shotgun (WGS) entry which is preliminary data.</text>
</comment>
<dbReference type="GO" id="GO:0046872">
    <property type="term" value="F:metal ion binding"/>
    <property type="evidence" value="ECO:0007669"/>
    <property type="project" value="UniProtKB-KW"/>
</dbReference>
<evidence type="ECO:0000259" key="2">
    <source>
        <dbReference type="Pfam" id="PF01557"/>
    </source>
</evidence>